<evidence type="ECO:0000313" key="3">
    <source>
        <dbReference type="Proteomes" id="UP000298663"/>
    </source>
</evidence>
<gene>
    <name evidence="2" type="ORF">L596_000833</name>
</gene>
<accession>A0A4U8UJ94</accession>
<name>A0A4U8UJ94_STECR</name>
<organism evidence="2 3">
    <name type="scientific">Steinernema carpocapsae</name>
    <name type="common">Entomopathogenic nematode</name>
    <dbReference type="NCBI Taxonomy" id="34508"/>
    <lineage>
        <taxon>Eukaryota</taxon>
        <taxon>Metazoa</taxon>
        <taxon>Ecdysozoa</taxon>
        <taxon>Nematoda</taxon>
        <taxon>Chromadorea</taxon>
        <taxon>Rhabditida</taxon>
        <taxon>Tylenchina</taxon>
        <taxon>Panagrolaimomorpha</taxon>
        <taxon>Strongyloidoidea</taxon>
        <taxon>Steinernematidae</taxon>
        <taxon>Steinernema</taxon>
    </lineage>
</organism>
<evidence type="ECO:0000256" key="1">
    <source>
        <dbReference type="SAM" id="MobiDB-lite"/>
    </source>
</evidence>
<comment type="caution">
    <text evidence="2">The sequence shown here is derived from an EMBL/GenBank/DDBJ whole genome shotgun (WGS) entry which is preliminary data.</text>
</comment>
<dbReference type="EMBL" id="AZBU02000001">
    <property type="protein sequence ID" value="TMS33050.1"/>
    <property type="molecule type" value="Genomic_DNA"/>
</dbReference>
<feature type="region of interest" description="Disordered" evidence="1">
    <location>
        <begin position="1"/>
        <end position="34"/>
    </location>
</feature>
<protein>
    <submittedName>
        <fullName evidence="2">Uncharacterized protein</fullName>
    </submittedName>
</protein>
<proteinExistence type="predicted"/>
<dbReference type="AlphaFoldDB" id="A0A4U8UJ94"/>
<evidence type="ECO:0000313" key="2">
    <source>
        <dbReference type="EMBL" id="TMS33050.1"/>
    </source>
</evidence>
<feature type="region of interest" description="Disordered" evidence="1">
    <location>
        <begin position="55"/>
        <end position="83"/>
    </location>
</feature>
<sequence length="83" mass="9252">MNAFSQKLAAKKKRKNKVKGKAKDDISDSLKGAPEQTKIAKEEFNDDLHIAEMPGDWTIDGISRRKPPNTKKTKKPGPKYASV</sequence>
<feature type="compositionally biased region" description="Basic residues" evidence="1">
    <location>
        <begin position="64"/>
        <end position="77"/>
    </location>
</feature>
<reference evidence="2 3" key="1">
    <citation type="journal article" date="2015" name="Genome Biol.">
        <title>Comparative genomics of Steinernema reveals deeply conserved gene regulatory networks.</title>
        <authorList>
            <person name="Dillman A.R."/>
            <person name="Macchietto M."/>
            <person name="Porter C.F."/>
            <person name="Rogers A."/>
            <person name="Williams B."/>
            <person name="Antoshechkin I."/>
            <person name="Lee M.M."/>
            <person name="Goodwin Z."/>
            <person name="Lu X."/>
            <person name="Lewis E.E."/>
            <person name="Goodrich-Blair H."/>
            <person name="Stock S.P."/>
            <person name="Adams B.J."/>
            <person name="Sternberg P.W."/>
            <person name="Mortazavi A."/>
        </authorList>
    </citation>
    <scope>NUCLEOTIDE SEQUENCE [LARGE SCALE GENOMIC DNA]</scope>
    <source>
        <strain evidence="2 3">ALL</strain>
    </source>
</reference>
<reference evidence="2 3" key="2">
    <citation type="journal article" date="2019" name="G3 (Bethesda)">
        <title>Hybrid Assembly of the Genome of the Entomopathogenic Nematode Steinernema carpocapsae Identifies the X-Chromosome.</title>
        <authorList>
            <person name="Serra L."/>
            <person name="Macchietto M."/>
            <person name="Macias-Munoz A."/>
            <person name="McGill C.J."/>
            <person name="Rodriguez I.M."/>
            <person name="Rodriguez B."/>
            <person name="Murad R."/>
            <person name="Mortazavi A."/>
        </authorList>
    </citation>
    <scope>NUCLEOTIDE SEQUENCE [LARGE SCALE GENOMIC DNA]</scope>
    <source>
        <strain evidence="2 3">ALL</strain>
    </source>
</reference>
<feature type="compositionally biased region" description="Basic residues" evidence="1">
    <location>
        <begin position="9"/>
        <end position="20"/>
    </location>
</feature>
<dbReference type="Proteomes" id="UP000298663">
    <property type="component" value="Unassembled WGS sequence"/>
</dbReference>
<keyword evidence="3" id="KW-1185">Reference proteome</keyword>